<protein>
    <submittedName>
        <fullName evidence="1">Uncharacterized protein</fullName>
    </submittedName>
</protein>
<organism evidence="1">
    <name type="scientific">marine sediment metagenome</name>
    <dbReference type="NCBI Taxonomy" id="412755"/>
    <lineage>
        <taxon>unclassified sequences</taxon>
        <taxon>metagenomes</taxon>
        <taxon>ecological metagenomes</taxon>
    </lineage>
</organism>
<dbReference type="EMBL" id="BARS01031335">
    <property type="protein sequence ID" value="GAG16972.1"/>
    <property type="molecule type" value="Genomic_DNA"/>
</dbReference>
<gene>
    <name evidence="1" type="ORF">S01H1_48779</name>
</gene>
<evidence type="ECO:0000313" key="1">
    <source>
        <dbReference type="EMBL" id="GAG16972.1"/>
    </source>
</evidence>
<comment type="caution">
    <text evidence="1">The sequence shown here is derived from an EMBL/GenBank/DDBJ whole genome shotgun (WGS) entry which is preliminary data.</text>
</comment>
<sequence length="58" mass="6476">MNMKNTIVVSEVMKNVVLNVEITGIVKFKIRTFIGVQLIKLAAWIIGCGIQIELDTND</sequence>
<name>X0W0Y2_9ZZZZ</name>
<proteinExistence type="predicted"/>
<dbReference type="AlphaFoldDB" id="X0W0Y2"/>
<accession>X0W0Y2</accession>
<reference evidence="1" key="1">
    <citation type="journal article" date="2014" name="Front. Microbiol.">
        <title>High frequency of phylogenetically diverse reductive dehalogenase-homologous genes in deep subseafloor sedimentary metagenomes.</title>
        <authorList>
            <person name="Kawai M."/>
            <person name="Futagami T."/>
            <person name="Toyoda A."/>
            <person name="Takaki Y."/>
            <person name="Nishi S."/>
            <person name="Hori S."/>
            <person name="Arai W."/>
            <person name="Tsubouchi T."/>
            <person name="Morono Y."/>
            <person name="Uchiyama I."/>
            <person name="Ito T."/>
            <person name="Fujiyama A."/>
            <person name="Inagaki F."/>
            <person name="Takami H."/>
        </authorList>
    </citation>
    <scope>NUCLEOTIDE SEQUENCE</scope>
    <source>
        <strain evidence="1">Expedition CK06-06</strain>
    </source>
</reference>